<feature type="domain" description="HD/PDEase" evidence="1">
    <location>
        <begin position="74"/>
        <end position="219"/>
    </location>
</feature>
<sequence length="317" mass="36863">MHAKLENFVTFNESPRNTIESIILSTVPPITRSIRFYEFEKNKPRSLLDQLGLLPKSSPKNLTLNLLEGLLAPHERLTYDHSIEVGVMSWAMGSLLGLDPERCFKLGLLHDVGKLGINSNTLSLRFLLNFNKIWNEEHTKLVSLHHVLNDDEKDILHRHGIFGQMILKHLGFDIIFQQIARDHGRESLTFQKNEPLELMVVTLADWFSAIKNFNRNQSRKTDWGAIGNAKEQMEKLFSDEQTNLPEKVKEAFWDMIEIFKIYPPLGNEEGEILYWYRLFNSFRKDVSALDRGKPIRSFPFFTSLPDLKQLKDKIKTR</sequence>
<dbReference type="AlphaFoldDB" id="A0A0G0FIJ8"/>
<evidence type="ECO:0000313" key="3">
    <source>
        <dbReference type="Proteomes" id="UP000034536"/>
    </source>
</evidence>
<dbReference type="SMART" id="SM00471">
    <property type="entry name" value="HDc"/>
    <property type="match status" value="1"/>
</dbReference>
<evidence type="ECO:0000313" key="2">
    <source>
        <dbReference type="EMBL" id="KKP87315.1"/>
    </source>
</evidence>
<name>A0A0G0FIJ8_9BACT</name>
<reference evidence="2 3" key="1">
    <citation type="journal article" date="2015" name="Nature">
        <title>rRNA introns, odd ribosomes, and small enigmatic genomes across a large radiation of phyla.</title>
        <authorList>
            <person name="Brown C.T."/>
            <person name="Hug L.A."/>
            <person name="Thomas B.C."/>
            <person name="Sharon I."/>
            <person name="Castelle C.J."/>
            <person name="Singh A."/>
            <person name="Wilkins M.J."/>
            <person name="Williams K.H."/>
            <person name="Banfield J.F."/>
        </authorList>
    </citation>
    <scope>NUCLEOTIDE SEQUENCE [LARGE SCALE GENOMIC DNA]</scope>
</reference>
<gene>
    <name evidence="2" type="ORF">UR89_C0002G0015</name>
</gene>
<proteinExistence type="predicted"/>
<evidence type="ECO:0000259" key="1">
    <source>
        <dbReference type="SMART" id="SM00471"/>
    </source>
</evidence>
<dbReference type="Proteomes" id="UP000034536">
    <property type="component" value="Unassembled WGS sequence"/>
</dbReference>
<comment type="caution">
    <text evidence="2">The sequence shown here is derived from an EMBL/GenBank/DDBJ whole genome shotgun (WGS) entry which is preliminary data.</text>
</comment>
<dbReference type="InterPro" id="IPR003607">
    <property type="entry name" value="HD/PDEase_dom"/>
</dbReference>
<dbReference type="InterPro" id="IPR006675">
    <property type="entry name" value="HDIG_dom"/>
</dbReference>
<protein>
    <recommendedName>
        <fullName evidence="1">HD/PDEase domain-containing protein</fullName>
    </recommendedName>
</protein>
<dbReference type="Gene3D" id="1.10.3210.10">
    <property type="entry name" value="Hypothetical protein af1432"/>
    <property type="match status" value="1"/>
</dbReference>
<dbReference type="CDD" id="cd00077">
    <property type="entry name" value="HDc"/>
    <property type="match status" value="1"/>
</dbReference>
<accession>A0A0G0FIJ8</accession>
<dbReference type="EMBL" id="LBQX01000002">
    <property type="protein sequence ID" value="KKP87315.1"/>
    <property type="molecule type" value="Genomic_DNA"/>
</dbReference>
<organism evidence="2 3">
    <name type="scientific">Candidatus Roizmanbacteria bacterium GW2011_GWA2_35_8</name>
    <dbReference type="NCBI Taxonomy" id="1618479"/>
    <lineage>
        <taxon>Bacteria</taxon>
        <taxon>Candidatus Roizmaniibacteriota</taxon>
    </lineage>
</organism>
<dbReference type="SUPFAM" id="SSF109604">
    <property type="entry name" value="HD-domain/PDEase-like"/>
    <property type="match status" value="1"/>
</dbReference>
<dbReference type="InterPro" id="IPR006674">
    <property type="entry name" value="HD_domain"/>
</dbReference>
<dbReference type="NCBIfam" id="TIGR00277">
    <property type="entry name" value="HDIG"/>
    <property type="match status" value="1"/>
</dbReference>
<dbReference type="Pfam" id="PF01966">
    <property type="entry name" value="HD"/>
    <property type="match status" value="1"/>
</dbReference>